<dbReference type="Proteomes" id="UP001231649">
    <property type="component" value="Chromosome 15"/>
</dbReference>
<gene>
    <name evidence="1" type="ORF">PYW08_003656</name>
</gene>
<dbReference type="EMBL" id="CM056791">
    <property type="protein sequence ID" value="KAJ8725473.1"/>
    <property type="molecule type" value="Genomic_DNA"/>
</dbReference>
<sequence length="105" mass="11838">MKHGFSNIALGLGIIIATLLNLTDCDIVTDKPKIKEIYSNNIYQRDSPKDIPEPELLPVLHGNDTRCRISEYLCTNKKCIPINRYCDGSNDCGDSSDEPRHCTRK</sequence>
<evidence type="ECO:0000313" key="1">
    <source>
        <dbReference type="EMBL" id="KAJ8725473.1"/>
    </source>
</evidence>
<organism evidence="1 2">
    <name type="scientific">Mythimna loreyi</name>
    <dbReference type="NCBI Taxonomy" id="667449"/>
    <lineage>
        <taxon>Eukaryota</taxon>
        <taxon>Metazoa</taxon>
        <taxon>Ecdysozoa</taxon>
        <taxon>Arthropoda</taxon>
        <taxon>Hexapoda</taxon>
        <taxon>Insecta</taxon>
        <taxon>Pterygota</taxon>
        <taxon>Neoptera</taxon>
        <taxon>Endopterygota</taxon>
        <taxon>Lepidoptera</taxon>
        <taxon>Glossata</taxon>
        <taxon>Ditrysia</taxon>
        <taxon>Noctuoidea</taxon>
        <taxon>Noctuidae</taxon>
        <taxon>Noctuinae</taxon>
        <taxon>Hadenini</taxon>
        <taxon>Mythimna</taxon>
    </lineage>
</organism>
<accession>A0ACC2QVU2</accession>
<protein>
    <submittedName>
        <fullName evidence="1">Uncharacterized protein</fullName>
    </submittedName>
</protein>
<proteinExistence type="predicted"/>
<evidence type="ECO:0000313" key="2">
    <source>
        <dbReference type="Proteomes" id="UP001231649"/>
    </source>
</evidence>
<reference evidence="1" key="1">
    <citation type="submission" date="2023-03" db="EMBL/GenBank/DDBJ databases">
        <title>Chromosome-level genomes of two armyworms, Mythimna separata and Mythimna loreyi, provide insights into the biosynthesis and reception of sex pheromones.</title>
        <authorList>
            <person name="Zhao H."/>
        </authorList>
    </citation>
    <scope>NUCLEOTIDE SEQUENCE</scope>
    <source>
        <strain evidence="1">BeijingLab</strain>
    </source>
</reference>
<comment type="caution">
    <text evidence="1">The sequence shown here is derived from an EMBL/GenBank/DDBJ whole genome shotgun (WGS) entry which is preliminary data.</text>
</comment>
<keyword evidence="2" id="KW-1185">Reference proteome</keyword>
<name>A0ACC2QVU2_9NEOP</name>